<dbReference type="AlphaFoldDB" id="A0A3L8R0V5"/>
<proteinExistence type="predicted"/>
<reference evidence="3" key="2">
    <citation type="submission" date="2018-08" db="EMBL/GenBank/DDBJ databases">
        <authorList>
            <person name="Sabatino S.J."/>
        </authorList>
    </citation>
    <scope>NUCLEOTIDE SEQUENCE</scope>
    <source>
        <strain evidence="3">Red01</strain>
        <tissue evidence="3">Muscle</tissue>
    </source>
</reference>
<organism evidence="3 4">
    <name type="scientific">Chloebia gouldiae</name>
    <name type="common">Gouldian finch</name>
    <name type="synonym">Erythrura gouldiae</name>
    <dbReference type="NCBI Taxonomy" id="44316"/>
    <lineage>
        <taxon>Eukaryota</taxon>
        <taxon>Metazoa</taxon>
        <taxon>Chordata</taxon>
        <taxon>Craniata</taxon>
        <taxon>Vertebrata</taxon>
        <taxon>Euteleostomi</taxon>
        <taxon>Archelosauria</taxon>
        <taxon>Archosauria</taxon>
        <taxon>Dinosauria</taxon>
        <taxon>Saurischia</taxon>
        <taxon>Theropoda</taxon>
        <taxon>Coelurosauria</taxon>
        <taxon>Aves</taxon>
        <taxon>Neognathae</taxon>
        <taxon>Neoaves</taxon>
        <taxon>Telluraves</taxon>
        <taxon>Australaves</taxon>
        <taxon>Passeriformes</taxon>
        <taxon>Passeroidea</taxon>
        <taxon>Passeridae</taxon>
        <taxon>Chloebia</taxon>
    </lineage>
</organism>
<accession>A0A3L8R0V5</accession>
<keyword evidence="4" id="KW-1185">Reference proteome</keyword>
<dbReference type="EMBL" id="QUSF01000759">
    <property type="protein sequence ID" value="RLV73215.1"/>
    <property type="molecule type" value="Genomic_DNA"/>
</dbReference>
<evidence type="ECO:0000313" key="4">
    <source>
        <dbReference type="Proteomes" id="UP000276834"/>
    </source>
</evidence>
<protein>
    <submittedName>
        <fullName evidence="3">Uncharacterized protein</fullName>
    </submittedName>
</protein>
<evidence type="ECO:0000256" key="1">
    <source>
        <dbReference type="SAM" id="MobiDB-lite"/>
    </source>
</evidence>
<dbReference type="EMBL" id="QUSF01000760">
    <property type="protein sequence ID" value="RLV73213.1"/>
    <property type="molecule type" value="Genomic_DNA"/>
</dbReference>
<name>A0A3L8R0V5_CHLGU</name>
<comment type="caution">
    <text evidence="3">The sequence shown here is derived from an EMBL/GenBank/DDBJ whole genome shotgun (WGS) entry which is preliminary data.</text>
</comment>
<feature type="region of interest" description="Disordered" evidence="1">
    <location>
        <begin position="32"/>
        <end position="66"/>
    </location>
</feature>
<sequence>MSSFFKDTGKIMSQMLQKPFPFYGRMEKKPMSQPRVAWEEDGAPQGSSSPVEPHKVTVVQPLQMGE</sequence>
<evidence type="ECO:0000313" key="2">
    <source>
        <dbReference type="EMBL" id="RLV73213.1"/>
    </source>
</evidence>
<dbReference type="Proteomes" id="UP000276834">
    <property type="component" value="Unassembled WGS sequence"/>
</dbReference>
<evidence type="ECO:0000313" key="3">
    <source>
        <dbReference type="EMBL" id="RLV73215.1"/>
    </source>
</evidence>
<gene>
    <name evidence="3" type="ORF">DV515_00017139</name>
    <name evidence="2" type="ORF">DV515_00017142</name>
</gene>
<reference evidence="3 4" key="1">
    <citation type="journal article" date="2018" name="Proc. R. Soc. B">
        <title>A non-coding region near Follistatin controls head colour polymorphism in the Gouldian finch.</title>
        <authorList>
            <person name="Toomey M.B."/>
            <person name="Marques C.I."/>
            <person name="Andrade P."/>
            <person name="Araujo P.M."/>
            <person name="Sabatino S."/>
            <person name="Gazda M.A."/>
            <person name="Afonso S."/>
            <person name="Lopes R.J."/>
            <person name="Corbo J.C."/>
            <person name="Carneiro M."/>
        </authorList>
    </citation>
    <scope>NUCLEOTIDE SEQUENCE [LARGE SCALE GENOMIC DNA]</scope>
    <source>
        <strain evidence="3">Red01</strain>
        <tissue evidence="3">Muscle</tissue>
    </source>
</reference>
<dbReference type="OrthoDB" id="9196188at2759"/>